<feature type="region of interest" description="Disordered" evidence="1">
    <location>
        <begin position="33"/>
        <end position="52"/>
    </location>
</feature>
<dbReference type="Proteomes" id="UP000053263">
    <property type="component" value="Unassembled WGS sequence"/>
</dbReference>
<evidence type="ECO:0000313" key="3">
    <source>
        <dbReference type="Proteomes" id="UP000053263"/>
    </source>
</evidence>
<protein>
    <submittedName>
        <fullName evidence="2">Uncharacterized protein</fullName>
    </submittedName>
</protein>
<name>A0A0C9T5D9_PLICR</name>
<evidence type="ECO:0000256" key="1">
    <source>
        <dbReference type="SAM" id="MobiDB-lite"/>
    </source>
</evidence>
<dbReference type="EMBL" id="KN832579">
    <property type="protein sequence ID" value="KII83308.1"/>
    <property type="molecule type" value="Genomic_DNA"/>
</dbReference>
<reference evidence="2 3" key="1">
    <citation type="submission" date="2014-06" db="EMBL/GenBank/DDBJ databases">
        <title>Evolutionary Origins and Diversification of the Mycorrhizal Mutualists.</title>
        <authorList>
            <consortium name="DOE Joint Genome Institute"/>
            <consortium name="Mycorrhizal Genomics Consortium"/>
            <person name="Kohler A."/>
            <person name="Kuo A."/>
            <person name="Nagy L.G."/>
            <person name="Floudas D."/>
            <person name="Copeland A."/>
            <person name="Barry K.W."/>
            <person name="Cichocki N."/>
            <person name="Veneault-Fourrey C."/>
            <person name="LaButti K."/>
            <person name="Lindquist E.A."/>
            <person name="Lipzen A."/>
            <person name="Lundell T."/>
            <person name="Morin E."/>
            <person name="Murat C."/>
            <person name="Riley R."/>
            <person name="Ohm R."/>
            <person name="Sun H."/>
            <person name="Tunlid A."/>
            <person name="Henrissat B."/>
            <person name="Grigoriev I.V."/>
            <person name="Hibbett D.S."/>
            <person name="Martin F."/>
        </authorList>
    </citation>
    <scope>NUCLEOTIDE SEQUENCE [LARGE SCALE GENOMIC DNA]</scope>
    <source>
        <strain evidence="2 3">FD-325 SS-3</strain>
    </source>
</reference>
<accession>A0A0C9T5D9</accession>
<gene>
    <name evidence="2" type="ORF">PLICRDRAFT_180567</name>
</gene>
<feature type="region of interest" description="Disordered" evidence="1">
    <location>
        <begin position="163"/>
        <end position="221"/>
    </location>
</feature>
<keyword evidence="3" id="KW-1185">Reference proteome</keyword>
<proteinExistence type="predicted"/>
<dbReference type="AlphaFoldDB" id="A0A0C9T5D9"/>
<feature type="compositionally biased region" description="Basic residues" evidence="1">
    <location>
        <begin position="33"/>
        <end position="51"/>
    </location>
</feature>
<organism evidence="2 3">
    <name type="scientific">Plicaturopsis crispa FD-325 SS-3</name>
    <dbReference type="NCBI Taxonomy" id="944288"/>
    <lineage>
        <taxon>Eukaryota</taxon>
        <taxon>Fungi</taxon>
        <taxon>Dikarya</taxon>
        <taxon>Basidiomycota</taxon>
        <taxon>Agaricomycotina</taxon>
        <taxon>Agaricomycetes</taxon>
        <taxon>Agaricomycetidae</taxon>
        <taxon>Amylocorticiales</taxon>
        <taxon>Amylocorticiaceae</taxon>
        <taxon>Plicatura</taxon>
        <taxon>Plicaturopsis crispa</taxon>
    </lineage>
</organism>
<dbReference type="HOGENOM" id="CLU_1251126_0_0_1"/>
<sequence>MRKGVRRRREPARRFPAEFEILKLSRRRRFLFPPRRRPRRQRPCTLRRRSTPRNFAGSVPTSFFHKLPCHDLVPTTVGLTHPVGCTNAQHALTPPLAVPLFTPPRSPIRSARHPLALRPTAPIGTPPHLSRRNATLPADIAARAQQRDTQGCVGACGARLSRPRRRLAQQTRHAWGGDAGREQAGSSRSSSEAGFIRAKQAHSARPPAAIVLDAVAPPTPL</sequence>
<evidence type="ECO:0000313" key="2">
    <source>
        <dbReference type="EMBL" id="KII83308.1"/>
    </source>
</evidence>